<evidence type="ECO:0000256" key="1">
    <source>
        <dbReference type="ARBA" id="ARBA00022679"/>
    </source>
</evidence>
<dbReference type="GO" id="GO:0004414">
    <property type="term" value="F:homoserine O-acetyltransferase activity"/>
    <property type="evidence" value="ECO:0007669"/>
    <property type="project" value="UniProtKB-EC"/>
</dbReference>
<dbReference type="InterPro" id="IPR000073">
    <property type="entry name" value="AB_hydrolase_1"/>
</dbReference>
<evidence type="ECO:0000256" key="2">
    <source>
        <dbReference type="ARBA" id="ARBA00023167"/>
    </source>
</evidence>
<keyword evidence="3 5" id="KW-0012">Acyltransferase</keyword>
<keyword evidence="1 5" id="KW-0808">Transferase</keyword>
<keyword evidence="2" id="KW-0028">Amino-acid biosynthesis</keyword>
<dbReference type="EMBL" id="JBEPSH010000008">
    <property type="protein sequence ID" value="MET4578854.1"/>
    <property type="molecule type" value="Genomic_DNA"/>
</dbReference>
<accession>A0ABV2QCT6</accession>
<dbReference type="InterPro" id="IPR029058">
    <property type="entry name" value="AB_hydrolase_fold"/>
</dbReference>
<dbReference type="EC" id="2.3.1.31" evidence="5"/>
<gene>
    <name evidence="5" type="ORF">ABIE13_003977</name>
</gene>
<dbReference type="SUPFAM" id="SSF53474">
    <property type="entry name" value="alpha/beta-Hydrolases"/>
    <property type="match status" value="1"/>
</dbReference>
<dbReference type="Proteomes" id="UP001549320">
    <property type="component" value="Unassembled WGS sequence"/>
</dbReference>
<evidence type="ECO:0000313" key="6">
    <source>
        <dbReference type="Proteomes" id="UP001549320"/>
    </source>
</evidence>
<proteinExistence type="predicted"/>
<dbReference type="PANTHER" id="PTHR32268:SF11">
    <property type="entry name" value="HOMOSERINE O-ACETYLTRANSFERASE"/>
    <property type="match status" value="1"/>
</dbReference>
<reference evidence="5 6" key="1">
    <citation type="submission" date="2024-06" db="EMBL/GenBank/DDBJ databases">
        <title>Sorghum-associated microbial communities from plants grown in Nebraska, USA.</title>
        <authorList>
            <person name="Schachtman D."/>
        </authorList>
    </citation>
    <scope>NUCLEOTIDE SEQUENCE [LARGE SCALE GENOMIC DNA]</scope>
    <source>
        <strain evidence="5 6">2709</strain>
    </source>
</reference>
<keyword evidence="6" id="KW-1185">Reference proteome</keyword>
<sequence>MKREFGARASNRSAATKSDLVQSCMPHDHFCSIGSLALKNGDSLPDVTIAYACYGKLSADGSNAILVTHGYTASHRLLAHGAGVAEGSWAPLIGPGKPLDPDRYFIVCPNMLGSCYGSTGPSSLNPKTGKPYGVTFPRIGFSDIVASQRALLDKLGVTHLRAVVGPSMGGFQALQWAIDHPDWLDTVAAVVSAPYLPQTESMSMDWLMHWLGRDPAWNNGEFTPGALYDTMCRLRVATLRQYGMETILNAQGVDPTDVQGRMERMAAQWAHEFDPHALVVLLRAALDFDVQPFMGAIRAKVLHVVARSDKLFPPNATMNCEMARVLGSYRYVEMDTDLGHSSSGPAHALWSPALAALID</sequence>
<evidence type="ECO:0000259" key="4">
    <source>
        <dbReference type="Pfam" id="PF00561"/>
    </source>
</evidence>
<dbReference type="PANTHER" id="PTHR32268">
    <property type="entry name" value="HOMOSERINE O-ACETYLTRANSFERASE"/>
    <property type="match status" value="1"/>
</dbReference>
<name>A0ABV2QCT6_9BURK</name>
<protein>
    <submittedName>
        <fullName evidence="5">Homoserine O-acetyltransferase</fullName>
        <ecNumber evidence="5">2.3.1.31</ecNumber>
        <ecNumber evidence="5">2.3.1.46</ecNumber>
    </submittedName>
</protein>
<organism evidence="5 6">
    <name type="scientific">Ottowia thiooxydans</name>
    <dbReference type="NCBI Taxonomy" id="219182"/>
    <lineage>
        <taxon>Bacteria</taxon>
        <taxon>Pseudomonadati</taxon>
        <taxon>Pseudomonadota</taxon>
        <taxon>Betaproteobacteria</taxon>
        <taxon>Burkholderiales</taxon>
        <taxon>Comamonadaceae</taxon>
        <taxon>Ottowia</taxon>
    </lineage>
</organism>
<keyword evidence="2" id="KW-0486">Methionine biosynthesis</keyword>
<dbReference type="PIRSF" id="PIRSF000443">
    <property type="entry name" value="Homoser_Ac_trans"/>
    <property type="match status" value="1"/>
</dbReference>
<dbReference type="InterPro" id="IPR008220">
    <property type="entry name" value="HAT_MetX-like"/>
</dbReference>
<dbReference type="GO" id="GO:0008899">
    <property type="term" value="F:homoserine O-succinyltransferase activity"/>
    <property type="evidence" value="ECO:0007669"/>
    <property type="project" value="UniProtKB-EC"/>
</dbReference>
<dbReference type="EC" id="2.3.1.46" evidence="5"/>
<dbReference type="Pfam" id="PF00561">
    <property type="entry name" value="Abhydrolase_1"/>
    <property type="match status" value="1"/>
</dbReference>
<feature type="domain" description="AB hydrolase-1" evidence="4">
    <location>
        <begin position="64"/>
        <end position="314"/>
    </location>
</feature>
<comment type="caution">
    <text evidence="5">The sequence shown here is derived from an EMBL/GenBank/DDBJ whole genome shotgun (WGS) entry which is preliminary data.</text>
</comment>
<dbReference type="Gene3D" id="3.40.50.1820">
    <property type="entry name" value="alpha/beta hydrolase"/>
    <property type="match status" value="1"/>
</dbReference>
<evidence type="ECO:0000313" key="5">
    <source>
        <dbReference type="EMBL" id="MET4578854.1"/>
    </source>
</evidence>
<evidence type="ECO:0000256" key="3">
    <source>
        <dbReference type="ARBA" id="ARBA00023315"/>
    </source>
</evidence>